<keyword evidence="3" id="KW-0695">RNA-directed DNA polymerase</keyword>
<evidence type="ECO:0000313" key="4">
    <source>
        <dbReference type="Proteomes" id="UP001151760"/>
    </source>
</evidence>
<evidence type="ECO:0000313" key="3">
    <source>
        <dbReference type="EMBL" id="GJT80302.1"/>
    </source>
</evidence>
<accession>A0ABQ5GZG5</accession>
<dbReference type="PANTHER" id="PTHR48475">
    <property type="entry name" value="RIBONUCLEASE H"/>
    <property type="match status" value="1"/>
</dbReference>
<gene>
    <name evidence="3" type="ORF">Tco_1054644</name>
</gene>
<organism evidence="3 4">
    <name type="scientific">Tanacetum coccineum</name>
    <dbReference type="NCBI Taxonomy" id="301880"/>
    <lineage>
        <taxon>Eukaryota</taxon>
        <taxon>Viridiplantae</taxon>
        <taxon>Streptophyta</taxon>
        <taxon>Embryophyta</taxon>
        <taxon>Tracheophyta</taxon>
        <taxon>Spermatophyta</taxon>
        <taxon>Magnoliopsida</taxon>
        <taxon>eudicotyledons</taxon>
        <taxon>Gunneridae</taxon>
        <taxon>Pentapetalae</taxon>
        <taxon>asterids</taxon>
        <taxon>campanulids</taxon>
        <taxon>Asterales</taxon>
        <taxon>Asteraceae</taxon>
        <taxon>Asteroideae</taxon>
        <taxon>Anthemideae</taxon>
        <taxon>Anthemidinae</taxon>
        <taxon>Tanacetum</taxon>
    </lineage>
</organism>
<dbReference type="InterPro" id="IPR012337">
    <property type="entry name" value="RNaseH-like_sf"/>
</dbReference>
<dbReference type="EMBL" id="BQNB010018978">
    <property type="protein sequence ID" value="GJT80302.1"/>
    <property type="molecule type" value="Genomic_DNA"/>
</dbReference>
<dbReference type="InterPro" id="IPR043502">
    <property type="entry name" value="DNA/RNA_pol_sf"/>
</dbReference>
<dbReference type="SUPFAM" id="SSF53098">
    <property type="entry name" value="Ribonuclease H-like"/>
    <property type="match status" value="1"/>
</dbReference>
<keyword evidence="3" id="KW-0808">Transferase</keyword>
<dbReference type="SUPFAM" id="SSF56672">
    <property type="entry name" value="DNA/RNA polymerases"/>
    <property type="match status" value="1"/>
</dbReference>
<feature type="compositionally biased region" description="Basic and acidic residues" evidence="1">
    <location>
        <begin position="60"/>
        <end position="86"/>
    </location>
</feature>
<feature type="domain" description="Integrase catalytic" evidence="2">
    <location>
        <begin position="665"/>
        <end position="822"/>
    </location>
</feature>
<sequence length="822" mass="94608">MMTYLKHTGRYKHSQLNKKTLEEIQVLYIKEQERIADFVPIGSKKDERLIQKMNKKVAGEHEEKVLEEPDSTKVEVKQEGTKESTRKRPGRRLKMKATKKIFRSDESSRWIKTFSEMVTMFDTLDLEELYNLGTYFELEDGTEIHMLSERKYPLTKETLERMMSLKLIAESVSESAYNLLSKELGSPKQMAIGKDILNPLIVDSLLKTIWLSMHHVIAMKHWLFPSKRLLARKIYSDWDQHQMSEEDEEKTTFYTDQGTYCYTKMPFGLKMSVPHTKDWLIQPSGHNWAETSRQKGKLLGYMVTSEGIRGNPKKTKAVADMQSLKTLKEMQSLSGKLAALNRFLSRICVSRNEEADTQTPNAHHSGTEKSVIRLPGHISGCNKPIKQILNKPEVSGKLAKYAVVLGAYNITYVPRNAIKGQVIVDFINEIPVDTKHMEICSLTDEEAKIEERTLYTDGASSLKGVGAGLVLIDPFGVEYTYAIRLNFPSTNKEAEYKALLAGLRIFDASSEGMTKYLTKEKEHVALFKKFSIQNIPRNQNQKADVLSKLASIAFNNLMKEVLLEVLNGKLVDAQEINVIVEEEEEYWMNPIIKCLEEGIWPLDENKARTLQMKISQYVMKEGVMFKKSYLSLMLRCVRPLQANYIIREIHALVPRLPKTRLTSIMSSWPFYQWGLDILRPLPEGPGRLKFIIIAIDYFTKFGLPRLIVTDNGTQLVNDPFKSWCERLGRERVGWVDKLPNILWAHQTMLKTSNGETPFSLTYESEAVIPAEIGILTYQTIQFNEAQNEEEMQLNLDLIQEMRETAAIREAKYKKKVEQYYNK</sequence>
<dbReference type="InterPro" id="IPR001584">
    <property type="entry name" value="Integrase_cat-core"/>
</dbReference>
<dbReference type="Gene3D" id="3.10.10.10">
    <property type="entry name" value="HIV Type 1 Reverse Transcriptase, subunit A, domain 1"/>
    <property type="match status" value="1"/>
</dbReference>
<keyword evidence="3" id="KW-0548">Nucleotidyltransferase</keyword>
<feature type="region of interest" description="Disordered" evidence="1">
    <location>
        <begin position="60"/>
        <end position="90"/>
    </location>
</feature>
<evidence type="ECO:0000259" key="2">
    <source>
        <dbReference type="PROSITE" id="PS50994"/>
    </source>
</evidence>
<name>A0ABQ5GZG5_9ASTR</name>
<proteinExistence type="predicted"/>
<dbReference type="Proteomes" id="UP001151760">
    <property type="component" value="Unassembled WGS sequence"/>
</dbReference>
<protein>
    <submittedName>
        <fullName evidence="3">Reverse transcriptase domain-containing protein</fullName>
    </submittedName>
</protein>
<evidence type="ECO:0000256" key="1">
    <source>
        <dbReference type="SAM" id="MobiDB-lite"/>
    </source>
</evidence>
<reference evidence="3" key="2">
    <citation type="submission" date="2022-01" db="EMBL/GenBank/DDBJ databases">
        <authorList>
            <person name="Yamashiro T."/>
            <person name="Shiraishi A."/>
            <person name="Satake H."/>
            <person name="Nakayama K."/>
        </authorList>
    </citation>
    <scope>NUCLEOTIDE SEQUENCE</scope>
</reference>
<dbReference type="GO" id="GO:0003964">
    <property type="term" value="F:RNA-directed DNA polymerase activity"/>
    <property type="evidence" value="ECO:0007669"/>
    <property type="project" value="UniProtKB-KW"/>
</dbReference>
<dbReference type="Gene3D" id="3.30.420.10">
    <property type="entry name" value="Ribonuclease H-like superfamily/Ribonuclease H"/>
    <property type="match status" value="2"/>
</dbReference>
<dbReference type="PROSITE" id="PS50994">
    <property type="entry name" value="INTEGRASE"/>
    <property type="match status" value="1"/>
</dbReference>
<dbReference type="InterPro" id="IPR036397">
    <property type="entry name" value="RNaseH_sf"/>
</dbReference>
<dbReference type="PANTHER" id="PTHR48475:SF1">
    <property type="entry name" value="RNASE H TYPE-1 DOMAIN-CONTAINING PROTEIN"/>
    <property type="match status" value="1"/>
</dbReference>
<keyword evidence="4" id="KW-1185">Reference proteome</keyword>
<comment type="caution">
    <text evidence="3">The sequence shown here is derived from an EMBL/GenBank/DDBJ whole genome shotgun (WGS) entry which is preliminary data.</text>
</comment>
<reference evidence="3" key="1">
    <citation type="journal article" date="2022" name="Int. J. Mol. Sci.">
        <title>Draft Genome of Tanacetum Coccineum: Genomic Comparison of Closely Related Tanacetum-Family Plants.</title>
        <authorList>
            <person name="Yamashiro T."/>
            <person name="Shiraishi A."/>
            <person name="Nakayama K."/>
            <person name="Satake H."/>
        </authorList>
    </citation>
    <scope>NUCLEOTIDE SEQUENCE</scope>
</reference>